<dbReference type="PANTHER" id="PTHR30466">
    <property type="entry name" value="FLAVIN REDUCTASE"/>
    <property type="match status" value="1"/>
</dbReference>
<proteinExistence type="inferred from homology"/>
<name>A0ABU1FPH3_9MICC</name>
<dbReference type="Gene3D" id="2.30.110.10">
    <property type="entry name" value="Electron Transport, Fmn-binding Protein, Chain A"/>
    <property type="match status" value="1"/>
</dbReference>
<keyword evidence="2 4" id="KW-0560">Oxidoreductase</keyword>
<keyword evidence="5" id="KW-1185">Reference proteome</keyword>
<dbReference type="EC" id="1.-.-.-" evidence="4"/>
<dbReference type="Pfam" id="PF01613">
    <property type="entry name" value="Flavin_Reduct"/>
    <property type="match status" value="1"/>
</dbReference>
<dbReference type="InterPro" id="IPR012349">
    <property type="entry name" value="Split_barrel_FMN-bd"/>
</dbReference>
<organism evidence="4 5">
    <name type="scientific">Nesterenkonia flava</name>
    <dbReference type="NCBI Taxonomy" id="469799"/>
    <lineage>
        <taxon>Bacteria</taxon>
        <taxon>Bacillati</taxon>
        <taxon>Actinomycetota</taxon>
        <taxon>Actinomycetes</taxon>
        <taxon>Micrococcales</taxon>
        <taxon>Micrococcaceae</taxon>
        <taxon>Nesterenkonia</taxon>
    </lineage>
</organism>
<dbReference type="SUPFAM" id="SSF50475">
    <property type="entry name" value="FMN-binding split barrel"/>
    <property type="match status" value="1"/>
</dbReference>
<feature type="domain" description="Flavin reductase like" evidence="3">
    <location>
        <begin position="23"/>
        <end position="168"/>
    </location>
</feature>
<dbReference type="InterPro" id="IPR050268">
    <property type="entry name" value="NADH-dep_flavin_reductase"/>
</dbReference>
<evidence type="ECO:0000259" key="3">
    <source>
        <dbReference type="SMART" id="SM00903"/>
    </source>
</evidence>
<sequence>MSTRSTAPSPPLFVEARRFRDTLARYPSGITVISSMDETEPVGFTCQAFYSVSLEPPLVSFSVMRTSTSYPRVRDSGHFAVNLLAEDQRHVSDQFARTGTDKWHGISWVKTPSGLPALTGTLGWIDCEIWDEHVAGDHFIVIGEVRALGSDDQARTDPLIFFDRAYRRLEHDDGPQ</sequence>
<dbReference type="Proteomes" id="UP001260872">
    <property type="component" value="Unassembled WGS sequence"/>
</dbReference>
<gene>
    <name evidence="4" type="ORF">RH857_00105</name>
</gene>
<dbReference type="PANTHER" id="PTHR30466:SF11">
    <property type="entry name" value="FLAVIN-DEPENDENT MONOOXYGENASE, REDUCTASE SUBUNIT HSAB"/>
    <property type="match status" value="1"/>
</dbReference>
<evidence type="ECO:0000313" key="5">
    <source>
        <dbReference type="Proteomes" id="UP001260872"/>
    </source>
</evidence>
<comment type="caution">
    <text evidence="4">The sequence shown here is derived from an EMBL/GenBank/DDBJ whole genome shotgun (WGS) entry which is preliminary data.</text>
</comment>
<dbReference type="SMART" id="SM00903">
    <property type="entry name" value="Flavin_Reduct"/>
    <property type="match status" value="1"/>
</dbReference>
<dbReference type="InterPro" id="IPR002563">
    <property type="entry name" value="Flavin_Rdtase-like_dom"/>
</dbReference>
<dbReference type="GO" id="GO:0016491">
    <property type="term" value="F:oxidoreductase activity"/>
    <property type="evidence" value="ECO:0007669"/>
    <property type="project" value="UniProtKB-KW"/>
</dbReference>
<dbReference type="RefSeq" id="WP_310535920.1">
    <property type="nucleotide sequence ID" value="NZ_BAAAOC010000008.1"/>
</dbReference>
<comment type="similarity">
    <text evidence="1">Belongs to the non-flavoprotein flavin reductase family.</text>
</comment>
<evidence type="ECO:0000256" key="1">
    <source>
        <dbReference type="ARBA" id="ARBA00008898"/>
    </source>
</evidence>
<dbReference type="EMBL" id="JAVKGT010000001">
    <property type="protein sequence ID" value="MDR5710544.1"/>
    <property type="molecule type" value="Genomic_DNA"/>
</dbReference>
<protein>
    <submittedName>
        <fullName evidence="4">Flavin reductase family protein</fullName>
        <ecNumber evidence="4">1.-.-.-</ecNumber>
    </submittedName>
</protein>
<evidence type="ECO:0000256" key="2">
    <source>
        <dbReference type="ARBA" id="ARBA00023002"/>
    </source>
</evidence>
<reference evidence="5" key="1">
    <citation type="submission" date="2023-07" db="EMBL/GenBank/DDBJ databases">
        <title>Description of three actinobacteria isolated from air of manufacturing shop in a pharmaceutical factory.</title>
        <authorList>
            <person name="Zhang D.-F."/>
        </authorList>
    </citation>
    <scope>NUCLEOTIDE SEQUENCE [LARGE SCALE GENOMIC DNA]</scope>
    <source>
        <strain evidence="5">CCTCC AB 207010</strain>
    </source>
</reference>
<accession>A0ABU1FPH3</accession>
<evidence type="ECO:0000313" key="4">
    <source>
        <dbReference type="EMBL" id="MDR5710544.1"/>
    </source>
</evidence>